<feature type="domain" description="Phosphatidic acid phosphatase type 2/haloperoxidase" evidence="5">
    <location>
        <begin position="98"/>
        <end position="247"/>
    </location>
</feature>
<feature type="transmembrane region" description="Helical" evidence="4">
    <location>
        <begin position="95"/>
        <end position="116"/>
    </location>
</feature>
<keyword evidence="4" id="KW-1133">Transmembrane helix</keyword>
<dbReference type="GO" id="GO:0050380">
    <property type="term" value="F:undecaprenyl-diphosphatase activity"/>
    <property type="evidence" value="ECO:0007669"/>
    <property type="project" value="UniProtKB-EC"/>
</dbReference>
<dbReference type="InterPro" id="IPR000326">
    <property type="entry name" value="PAP2/HPO"/>
</dbReference>
<evidence type="ECO:0000256" key="1">
    <source>
        <dbReference type="ARBA" id="ARBA00012374"/>
    </source>
</evidence>
<organism evidence="6 7">
    <name type="scientific">Tatumella ptyseos ATCC 33301</name>
    <dbReference type="NCBI Taxonomy" id="1005995"/>
    <lineage>
        <taxon>Bacteria</taxon>
        <taxon>Pseudomonadati</taxon>
        <taxon>Pseudomonadota</taxon>
        <taxon>Gammaproteobacteria</taxon>
        <taxon>Enterobacterales</taxon>
        <taxon>Erwiniaceae</taxon>
        <taxon>Tatumella</taxon>
    </lineage>
</organism>
<evidence type="ECO:0000256" key="4">
    <source>
        <dbReference type="SAM" id="Phobius"/>
    </source>
</evidence>
<feature type="transmembrane region" description="Helical" evidence="4">
    <location>
        <begin position="21"/>
        <end position="46"/>
    </location>
</feature>
<feature type="transmembrane region" description="Helical" evidence="4">
    <location>
        <begin position="204"/>
        <end position="226"/>
    </location>
</feature>
<comment type="caution">
    <text evidence="6">The sequence shown here is derived from an EMBL/GenBank/DDBJ whole genome shotgun (WGS) entry which is preliminary data.</text>
</comment>
<evidence type="ECO:0000313" key="7">
    <source>
        <dbReference type="Proteomes" id="UP000028602"/>
    </source>
</evidence>
<dbReference type="PANTHER" id="PTHR14969:SF54">
    <property type="entry name" value="PHOSPHATIDYLGLYCEROPHOSPHATASE B"/>
    <property type="match status" value="1"/>
</dbReference>
<keyword evidence="7" id="KW-1185">Reference proteome</keyword>
<dbReference type="EC" id="3.6.1.27" evidence="1"/>
<protein>
    <recommendedName>
        <fullName evidence="1">undecaprenyl-diphosphate phosphatase</fullName>
        <ecNumber evidence="1">3.6.1.27</ecNumber>
    </recommendedName>
    <alternativeName>
        <fullName evidence="2">Undecaprenyl pyrophosphate phosphatase</fullName>
    </alternativeName>
</protein>
<comment type="catalytic activity">
    <reaction evidence="3">
        <text>di-trans,octa-cis-undecaprenyl diphosphate + H2O = di-trans,octa-cis-undecaprenyl phosphate + phosphate + H(+)</text>
        <dbReference type="Rhea" id="RHEA:28094"/>
        <dbReference type="ChEBI" id="CHEBI:15377"/>
        <dbReference type="ChEBI" id="CHEBI:15378"/>
        <dbReference type="ChEBI" id="CHEBI:43474"/>
        <dbReference type="ChEBI" id="CHEBI:58405"/>
        <dbReference type="ChEBI" id="CHEBI:60392"/>
        <dbReference type="EC" id="3.6.1.27"/>
    </reaction>
</comment>
<name>A0A085JEF8_9GAMM</name>
<keyword evidence="4" id="KW-0812">Transmembrane</keyword>
<accession>A0A085JEF8</accession>
<feature type="transmembrane region" description="Helical" evidence="4">
    <location>
        <begin position="177"/>
        <end position="197"/>
    </location>
</feature>
<dbReference type="AlphaFoldDB" id="A0A085JEF8"/>
<dbReference type="SUPFAM" id="SSF48317">
    <property type="entry name" value="Acid phosphatase/Vanadium-dependent haloperoxidase"/>
    <property type="match status" value="1"/>
</dbReference>
<sequence length="261" mass="29360">MAENDNFYSRQAEKGYAMFKVLKSVSTGVLILLCLPLLVWVSGWHWQPDNTLPLKPVLFAFTETVTRPWGILTSLLLGGWLLWLRYGDGAGLRELLQTAVLVVLVVWGGQGINTLIKHYVQEPRPYTLWISRVSGTSVDHFYHLSGQERGQLVERVTGQEPFIPGWLRQHWAYETGYAFPSGHSMFAACWALLMLVLAGVKRHYVTVVATFVWAIVVMGSRMALGMHWPRDVIMSVMVAGITLTVACALFRGILSERVRQG</sequence>
<dbReference type="CDD" id="cd01610">
    <property type="entry name" value="PAP2_like"/>
    <property type="match status" value="1"/>
</dbReference>
<evidence type="ECO:0000259" key="5">
    <source>
        <dbReference type="SMART" id="SM00014"/>
    </source>
</evidence>
<evidence type="ECO:0000256" key="3">
    <source>
        <dbReference type="ARBA" id="ARBA00047594"/>
    </source>
</evidence>
<dbReference type="EMBL" id="JMPR01000035">
    <property type="protein sequence ID" value="KFD18854.1"/>
    <property type="molecule type" value="Genomic_DNA"/>
</dbReference>
<dbReference type="Proteomes" id="UP000028602">
    <property type="component" value="Unassembled WGS sequence"/>
</dbReference>
<evidence type="ECO:0000313" key="6">
    <source>
        <dbReference type="EMBL" id="KFD18854.1"/>
    </source>
</evidence>
<keyword evidence="6" id="KW-0378">Hydrolase</keyword>
<dbReference type="NCBIfam" id="NF007975">
    <property type="entry name" value="PRK10699.1"/>
    <property type="match status" value="1"/>
</dbReference>
<proteinExistence type="predicted"/>
<feature type="transmembrane region" description="Helical" evidence="4">
    <location>
        <begin position="66"/>
        <end position="83"/>
    </location>
</feature>
<dbReference type="Gene3D" id="1.20.144.10">
    <property type="entry name" value="Phosphatidic acid phosphatase type 2/haloperoxidase"/>
    <property type="match status" value="1"/>
</dbReference>
<dbReference type="InterPro" id="IPR036938">
    <property type="entry name" value="PAP2/HPO_sf"/>
</dbReference>
<keyword evidence="4" id="KW-0472">Membrane</keyword>
<evidence type="ECO:0000256" key="2">
    <source>
        <dbReference type="ARBA" id="ARBA00032707"/>
    </source>
</evidence>
<reference evidence="6 7" key="1">
    <citation type="submission" date="2014-05" db="EMBL/GenBank/DDBJ databases">
        <title>ATOL: Assembling a taxonomically balanced genome-scale reconstruction of the evolutionary history of the Enterobacteriaceae.</title>
        <authorList>
            <person name="Plunkett G.III."/>
            <person name="Neeno-Eckwall E.C."/>
            <person name="Glasner J.D."/>
            <person name="Perna N.T."/>
        </authorList>
    </citation>
    <scope>NUCLEOTIDE SEQUENCE [LARGE SCALE GENOMIC DNA]</scope>
    <source>
        <strain evidence="6 7">ATCC 33301</strain>
    </source>
</reference>
<dbReference type="SMART" id="SM00014">
    <property type="entry name" value="acidPPc"/>
    <property type="match status" value="1"/>
</dbReference>
<gene>
    <name evidence="6" type="primary">pgpB</name>
    <name evidence="6" type="ORF">GTPT_2155</name>
</gene>
<feature type="transmembrane region" description="Helical" evidence="4">
    <location>
        <begin position="232"/>
        <end position="254"/>
    </location>
</feature>
<dbReference type="PANTHER" id="PTHR14969">
    <property type="entry name" value="SPHINGOSINE-1-PHOSPHATE PHOSPHOHYDROLASE"/>
    <property type="match status" value="1"/>
</dbReference>
<dbReference type="Pfam" id="PF01569">
    <property type="entry name" value="PAP2"/>
    <property type="match status" value="1"/>
</dbReference>
<dbReference type="eggNOG" id="COG0671">
    <property type="taxonomic scope" value="Bacteria"/>
</dbReference>
<dbReference type="GO" id="GO:0005886">
    <property type="term" value="C:plasma membrane"/>
    <property type="evidence" value="ECO:0007669"/>
    <property type="project" value="TreeGrafter"/>
</dbReference>